<dbReference type="Proteomes" id="UP000008068">
    <property type="component" value="Unassembled WGS sequence"/>
</dbReference>
<dbReference type="PANTHER" id="PTHR24416:SF604">
    <property type="entry name" value="RECEPTOR PROTEIN-TYROSINE KINASE"/>
    <property type="match status" value="1"/>
</dbReference>
<dbReference type="SMART" id="SM00192">
    <property type="entry name" value="LDLa"/>
    <property type="match status" value="1"/>
</dbReference>
<feature type="domain" description="Protein kinase" evidence="7">
    <location>
        <begin position="467"/>
        <end position="752"/>
    </location>
</feature>
<keyword evidence="2 4" id="KW-1015">Disulfide bond</keyword>
<dbReference type="PANTHER" id="PTHR24416">
    <property type="entry name" value="TYROSINE-PROTEIN KINASE RECEPTOR"/>
    <property type="match status" value="1"/>
</dbReference>
<dbReference type="InterPro" id="IPR000719">
    <property type="entry name" value="Prot_kinase_dom"/>
</dbReference>
<dbReference type="InterPro" id="IPR002172">
    <property type="entry name" value="LDrepeatLR_classA_rpt"/>
</dbReference>
<sequence length="819" mass="92872">MRKKRLWTAVFFFFRIVLVSALLSNETFDLSQYYAERFVIDEVGETFQRSYLIAAHSRICDSPEMYSFFSKKKLLINFLFCQITVPYLMCTLLFNHHFTSQSASSRLVVRALLKGGKERKNLYEYTTKPAATTYWIPTTVIIGSFSEPFKISIDCETGSKPKKNKNKQKEYKVFACGLSNIRFDDCMDIRNPIEMCSYGDQFLCSTKSNTKCLKDAQCDLKSDCEDGSDEVECGSVLGTMCDFDNPDGFCDGWVQRTRIMGSQQNQFEPTTIAPLNKIDETPTYLLKKRGPSATVREARKGSGQMLVYDEKENNIISRRKSVLQSPVFPRTNPEAYDLNSPLFETCTVKCPLACPSSSTCQYRNFTSEPFCLCKNGKTLDGLSKEYCEVPETWNWYNYVILASAIIVIIVASGVVYRYQSREKQMKQEIFDLTQMKSPEYVYTDIYFGRQTRQSALDCLPSIPRDAIARGKVLGKGNFGEVFYGEYSGIKLAVKTISRTFSASEASQADFCNEALCMGTFVHDNVVSLIGIDFSVLPYMIAIEFMEGGDLLSFVKESRPNHTSLNPLKLSMIDLVKICFDVASGCSCLESFGYVHRDIAARNILLTTKGKNRIAKIADFGMAKEITYGSEYYRVHGRAMLPIKWTPPEAFIDGVFTTKADVWSFGILCWEVFSLGVVPYPNRRNEEVMLMLTEGGRLEYPYGIPTRVYQLMRECWVTCPENRPKFTDIVSTFKEILDDPASTGMAFPIHPTVRASFAHSQSTPVSVETPMTAITEISLNSAFTEASTVKINSPQDMQDRIYRKLFICLTCFKDSFQYTN</sequence>
<dbReference type="PROSITE" id="PS00109">
    <property type="entry name" value="PROTEIN_KINASE_TYR"/>
    <property type="match status" value="1"/>
</dbReference>
<dbReference type="PROSITE" id="PS50068">
    <property type="entry name" value="LDLRA_2"/>
    <property type="match status" value="1"/>
</dbReference>
<keyword evidence="9" id="KW-1185">Reference proteome</keyword>
<feature type="disulfide bond" evidence="4">
    <location>
        <begin position="218"/>
        <end position="233"/>
    </location>
</feature>
<dbReference type="GO" id="GO:0005524">
    <property type="term" value="F:ATP binding"/>
    <property type="evidence" value="ECO:0007669"/>
    <property type="project" value="UniProtKB-UniRule"/>
</dbReference>
<dbReference type="CDD" id="cd00112">
    <property type="entry name" value="LDLa"/>
    <property type="match status" value="1"/>
</dbReference>
<dbReference type="InterPro" id="IPR001245">
    <property type="entry name" value="Ser-Thr/Tyr_kinase_cat_dom"/>
</dbReference>
<dbReference type="InterPro" id="IPR017441">
    <property type="entry name" value="Protein_kinase_ATP_BS"/>
</dbReference>
<evidence type="ECO:0000256" key="6">
    <source>
        <dbReference type="SAM" id="Phobius"/>
    </source>
</evidence>
<evidence type="ECO:0000256" key="1">
    <source>
        <dbReference type="ARBA" id="ARBA00004167"/>
    </source>
</evidence>
<gene>
    <name evidence="8" type="ORF">CAEBREN_28668</name>
</gene>
<keyword evidence="6" id="KW-1133">Transmembrane helix</keyword>
<evidence type="ECO:0000256" key="4">
    <source>
        <dbReference type="PROSITE-ProRule" id="PRU00124"/>
    </source>
</evidence>
<dbReference type="STRING" id="135651.G0PLD0"/>
<dbReference type="InterPro" id="IPR011009">
    <property type="entry name" value="Kinase-like_dom_sf"/>
</dbReference>
<dbReference type="HOGENOM" id="CLU_345212_0_0_1"/>
<organism evidence="9">
    <name type="scientific">Caenorhabditis brenneri</name>
    <name type="common">Nematode worm</name>
    <dbReference type="NCBI Taxonomy" id="135651"/>
    <lineage>
        <taxon>Eukaryota</taxon>
        <taxon>Metazoa</taxon>
        <taxon>Ecdysozoa</taxon>
        <taxon>Nematoda</taxon>
        <taxon>Chromadorea</taxon>
        <taxon>Rhabditida</taxon>
        <taxon>Rhabditina</taxon>
        <taxon>Rhabditomorpha</taxon>
        <taxon>Rhabditoidea</taxon>
        <taxon>Rhabditidae</taxon>
        <taxon>Peloderinae</taxon>
        <taxon>Caenorhabditis</taxon>
    </lineage>
</organism>
<dbReference type="SMART" id="SM00219">
    <property type="entry name" value="TyrKc"/>
    <property type="match status" value="1"/>
</dbReference>
<dbReference type="GO" id="GO:0016020">
    <property type="term" value="C:membrane"/>
    <property type="evidence" value="ECO:0007669"/>
    <property type="project" value="UniProtKB-SubCell"/>
</dbReference>
<dbReference type="InParanoid" id="G0PLD0"/>
<dbReference type="eggNOG" id="KOG1095">
    <property type="taxonomic scope" value="Eukaryota"/>
</dbReference>
<dbReference type="InterPro" id="IPR008266">
    <property type="entry name" value="Tyr_kinase_AS"/>
</dbReference>
<feature type="binding site" evidence="5">
    <location>
        <position position="494"/>
    </location>
    <ligand>
        <name>ATP</name>
        <dbReference type="ChEBI" id="CHEBI:30616"/>
    </ligand>
</feature>
<dbReference type="Gene3D" id="3.30.200.20">
    <property type="entry name" value="Phosphorylase Kinase, domain 1"/>
    <property type="match status" value="1"/>
</dbReference>
<dbReference type="Gene3D" id="4.10.400.10">
    <property type="entry name" value="Low-density Lipoprotein Receptor"/>
    <property type="match status" value="1"/>
</dbReference>
<comment type="subcellular location">
    <subcellularLocation>
        <location evidence="1">Membrane</location>
        <topology evidence="1">Single-pass membrane protein</topology>
    </subcellularLocation>
</comment>
<proteinExistence type="predicted"/>
<dbReference type="PRINTS" id="PR00109">
    <property type="entry name" value="TYRKINASE"/>
</dbReference>
<dbReference type="Gene3D" id="1.10.510.10">
    <property type="entry name" value="Transferase(Phosphotransferase) domain 1"/>
    <property type="match status" value="1"/>
</dbReference>
<feature type="transmembrane region" description="Helical" evidence="6">
    <location>
        <begin position="74"/>
        <end position="94"/>
    </location>
</feature>
<dbReference type="GO" id="GO:0004714">
    <property type="term" value="F:transmembrane receptor protein tyrosine kinase activity"/>
    <property type="evidence" value="ECO:0007669"/>
    <property type="project" value="UniProtKB-EC"/>
</dbReference>
<feature type="transmembrane region" description="Helical" evidence="6">
    <location>
        <begin position="6"/>
        <end position="23"/>
    </location>
</feature>
<keyword evidence="6" id="KW-0472">Membrane</keyword>
<dbReference type="InterPro" id="IPR020635">
    <property type="entry name" value="Tyr_kinase_cat_dom"/>
</dbReference>
<evidence type="ECO:0000256" key="2">
    <source>
        <dbReference type="ARBA" id="ARBA00023157"/>
    </source>
</evidence>
<evidence type="ECO:0000256" key="5">
    <source>
        <dbReference type="PROSITE-ProRule" id="PRU10141"/>
    </source>
</evidence>
<dbReference type="PROSITE" id="PS50011">
    <property type="entry name" value="PROTEIN_KINASE_DOM"/>
    <property type="match status" value="1"/>
</dbReference>
<dbReference type="PROSITE" id="PS00107">
    <property type="entry name" value="PROTEIN_KINASE_ATP"/>
    <property type="match status" value="1"/>
</dbReference>
<evidence type="ECO:0000313" key="8">
    <source>
        <dbReference type="EMBL" id="EGT34578.1"/>
    </source>
</evidence>
<dbReference type="SUPFAM" id="SSF56112">
    <property type="entry name" value="Protein kinase-like (PK-like)"/>
    <property type="match status" value="1"/>
</dbReference>
<dbReference type="AlphaFoldDB" id="G0PLD0"/>
<dbReference type="InterPro" id="IPR036055">
    <property type="entry name" value="LDL_receptor-like_sf"/>
</dbReference>
<keyword evidence="5" id="KW-0067">ATP-binding</keyword>
<dbReference type="FunFam" id="1.10.510.10:FF:001727">
    <property type="entry name" value="Tyrosine-protein kinase receptor svh-2"/>
    <property type="match status" value="1"/>
</dbReference>
<name>G0PLD0_CAEBE</name>
<evidence type="ECO:0000256" key="3">
    <source>
        <dbReference type="ARBA" id="ARBA00051243"/>
    </source>
</evidence>
<keyword evidence="5" id="KW-0547">Nucleotide-binding</keyword>
<protein>
    <recommendedName>
        <fullName evidence="7">Protein kinase domain-containing protein</fullName>
    </recommendedName>
</protein>
<accession>G0PLD0</accession>
<comment type="catalytic activity">
    <reaction evidence="3">
        <text>L-tyrosyl-[protein] + ATP = O-phospho-L-tyrosyl-[protein] + ADP + H(+)</text>
        <dbReference type="Rhea" id="RHEA:10596"/>
        <dbReference type="Rhea" id="RHEA-COMP:10136"/>
        <dbReference type="Rhea" id="RHEA-COMP:20101"/>
        <dbReference type="ChEBI" id="CHEBI:15378"/>
        <dbReference type="ChEBI" id="CHEBI:30616"/>
        <dbReference type="ChEBI" id="CHEBI:46858"/>
        <dbReference type="ChEBI" id="CHEBI:61978"/>
        <dbReference type="ChEBI" id="CHEBI:456216"/>
        <dbReference type="EC" id="2.7.10.1"/>
    </reaction>
</comment>
<evidence type="ECO:0000313" key="9">
    <source>
        <dbReference type="Proteomes" id="UP000008068"/>
    </source>
</evidence>
<feature type="transmembrane region" description="Helical" evidence="6">
    <location>
        <begin position="395"/>
        <end position="416"/>
    </location>
</feature>
<dbReference type="Pfam" id="PF07714">
    <property type="entry name" value="PK_Tyr_Ser-Thr"/>
    <property type="match status" value="1"/>
</dbReference>
<dbReference type="GO" id="GO:0045664">
    <property type="term" value="P:regulation of neuron differentiation"/>
    <property type="evidence" value="ECO:0007669"/>
    <property type="project" value="TreeGrafter"/>
</dbReference>
<reference evidence="9" key="1">
    <citation type="submission" date="2011-07" db="EMBL/GenBank/DDBJ databases">
        <authorList>
            <consortium name="Caenorhabditis brenneri Sequencing and Analysis Consortium"/>
            <person name="Wilson R.K."/>
        </authorList>
    </citation>
    <scope>NUCLEOTIDE SEQUENCE [LARGE SCALE GENOMIC DNA]</scope>
    <source>
        <strain evidence="9">PB2801</strain>
    </source>
</reference>
<keyword evidence="6" id="KW-0812">Transmembrane</keyword>
<dbReference type="OrthoDB" id="73209at2759"/>
<evidence type="ECO:0000259" key="7">
    <source>
        <dbReference type="PROSITE" id="PS50011"/>
    </source>
</evidence>
<dbReference type="EMBL" id="GL381064">
    <property type="protein sequence ID" value="EGT34578.1"/>
    <property type="molecule type" value="Genomic_DNA"/>
</dbReference>
<comment type="caution">
    <text evidence="4">Lacks conserved residue(s) required for the propagation of feature annotation.</text>
</comment>
<dbReference type="InterPro" id="IPR050122">
    <property type="entry name" value="RTK"/>
</dbReference>